<comment type="caution">
    <text evidence="10">The sequence shown here is derived from an EMBL/GenBank/DDBJ whole genome shotgun (WGS) entry which is preliminary data.</text>
</comment>
<dbReference type="Pfam" id="PF00001">
    <property type="entry name" value="7tm_1"/>
    <property type="match status" value="1"/>
</dbReference>
<dbReference type="PROSITE" id="PS50026">
    <property type="entry name" value="EGF_3"/>
    <property type="match status" value="2"/>
</dbReference>
<feature type="transmembrane region" description="Helical" evidence="7">
    <location>
        <begin position="1418"/>
        <end position="1440"/>
    </location>
</feature>
<keyword evidence="11" id="KW-1185">Reference proteome</keyword>
<feature type="disulfide bond" evidence="6">
    <location>
        <begin position="843"/>
        <end position="852"/>
    </location>
</feature>
<organism evidence="10 11">
    <name type="scientific">Adineta ricciae</name>
    <name type="common">Rotifer</name>
    <dbReference type="NCBI Taxonomy" id="249248"/>
    <lineage>
        <taxon>Eukaryota</taxon>
        <taxon>Metazoa</taxon>
        <taxon>Spiralia</taxon>
        <taxon>Gnathifera</taxon>
        <taxon>Rotifera</taxon>
        <taxon>Eurotatoria</taxon>
        <taxon>Bdelloidea</taxon>
        <taxon>Adinetida</taxon>
        <taxon>Adinetidae</taxon>
        <taxon>Adineta</taxon>
    </lineage>
</organism>
<reference evidence="10" key="1">
    <citation type="submission" date="2021-02" db="EMBL/GenBank/DDBJ databases">
        <authorList>
            <person name="Nowell W R."/>
        </authorList>
    </citation>
    <scope>NUCLEOTIDE SEQUENCE</scope>
</reference>
<dbReference type="EMBL" id="CAJNOR010001094">
    <property type="protein sequence ID" value="CAF1073496.1"/>
    <property type="molecule type" value="Genomic_DNA"/>
</dbReference>
<evidence type="ECO:0000256" key="7">
    <source>
        <dbReference type="SAM" id="Phobius"/>
    </source>
</evidence>
<feature type="transmembrane region" description="Helical" evidence="7">
    <location>
        <begin position="1282"/>
        <end position="1300"/>
    </location>
</feature>
<feature type="disulfide bond" evidence="6">
    <location>
        <begin position="897"/>
        <end position="907"/>
    </location>
</feature>
<feature type="transmembrane region" description="Helical" evidence="7">
    <location>
        <begin position="1336"/>
        <end position="1357"/>
    </location>
</feature>
<dbReference type="InterPro" id="IPR002172">
    <property type="entry name" value="LDrepeatLR_classA_rpt"/>
</dbReference>
<dbReference type="PANTHER" id="PTHR24033:SF151">
    <property type="entry name" value="NOTCH 2"/>
    <property type="match status" value="1"/>
</dbReference>
<feature type="transmembrane region" description="Helical" evidence="7">
    <location>
        <begin position="1165"/>
        <end position="1186"/>
    </location>
</feature>
<evidence type="ECO:0000313" key="11">
    <source>
        <dbReference type="Proteomes" id="UP000663828"/>
    </source>
</evidence>
<name>A0A814M150_ADIRI</name>
<dbReference type="InterPro" id="IPR051830">
    <property type="entry name" value="NOTCH_homolog"/>
</dbReference>
<evidence type="ECO:0000313" key="10">
    <source>
        <dbReference type="EMBL" id="CAF1073496.1"/>
    </source>
</evidence>
<feature type="disulfide bond" evidence="6">
    <location>
        <begin position="820"/>
        <end position="830"/>
    </location>
</feature>
<comment type="subcellular location">
    <subcellularLocation>
        <location evidence="1">Membrane</location>
    </subcellularLocation>
</comment>
<dbReference type="Pfam" id="PF00008">
    <property type="entry name" value="EGF"/>
    <property type="match status" value="1"/>
</dbReference>
<dbReference type="SUPFAM" id="SSF81321">
    <property type="entry name" value="Family A G protein-coupled receptor-like"/>
    <property type="match status" value="1"/>
</dbReference>
<dbReference type="PROSITE" id="PS50262">
    <property type="entry name" value="G_PROTEIN_RECEP_F1_2"/>
    <property type="match status" value="1"/>
</dbReference>
<dbReference type="SMART" id="SM00181">
    <property type="entry name" value="EGF"/>
    <property type="match status" value="3"/>
</dbReference>
<keyword evidence="5 6" id="KW-1015">Disulfide bond</keyword>
<feature type="domain" description="G-protein coupled receptors family 1 profile" evidence="9">
    <location>
        <begin position="1177"/>
        <end position="1438"/>
    </location>
</feature>
<evidence type="ECO:0000256" key="1">
    <source>
        <dbReference type="ARBA" id="ARBA00004370"/>
    </source>
</evidence>
<dbReference type="InterPro" id="IPR017452">
    <property type="entry name" value="GPCR_Rhodpsn_7TM"/>
</dbReference>
<protein>
    <submittedName>
        <fullName evidence="10">Uncharacterized protein</fullName>
    </submittedName>
</protein>
<feature type="domain" description="EGF-like" evidence="8">
    <location>
        <begin position="816"/>
        <end position="853"/>
    </location>
</feature>
<evidence type="ECO:0000256" key="6">
    <source>
        <dbReference type="PROSITE-ProRule" id="PRU00076"/>
    </source>
</evidence>
<dbReference type="CDD" id="cd00637">
    <property type="entry name" value="7tm_classA_rhodopsin-like"/>
    <property type="match status" value="1"/>
</dbReference>
<feature type="domain" description="EGF-like" evidence="8">
    <location>
        <begin position="893"/>
        <end position="935"/>
    </location>
</feature>
<dbReference type="PROSITE" id="PS00022">
    <property type="entry name" value="EGF_1"/>
    <property type="match status" value="3"/>
</dbReference>
<evidence type="ECO:0000256" key="4">
    <source>
        <dbReference type="ARBA" id="ARBA00023136"/>
    </source>
</evidence>
<evidence type="ECO:0000256" key="5">
    <source>
        <dbReference type="ARBA" id="ARBA00023157"/>
    </source>
</evidence>
<dbReference type="PANTHER" id="PTHR24033">
    <property type="entry name" value="EGF-LIKE DOMAIN-CONTAINING PROTEIN"/>
    <property type="match status" value="1"/>
</dbReference>
<dbReference type="Gene3D" id="1.20.1070.10">
    <property type="entry name" value="Rhodopsin 7-helix transmembrane proteins"/>
    <property type="match status" value="1"/>
</dbReference>
<keyword evidence="3 7" id="KW-1133">Transmembrane helix</keyword>
<dbReference type="SUPFAM" id="SSF57196">
    <property type="entry name" value="EGF/Laminin"/>
    <property type="match status" value="2"/>
</dbReference>
<dbReference type="SMART" id="SM00192">
    <property type="entry name" value="LDLa"/>
    <property type="match status" value="3"/>
</dbReference>
<dbReference type="Gene3D" id="2.10.25.10">
    <property type="entry name" value="Laminin"/>
    <property type="match status" value="1"/>
</dbReference>
<evidence type="ECO:0000256" key="3">
    <source>
        <dbReference type="ARBA" id="ARBA00022989"/>
    </source>
</evidence>
<feature type="transmembrane region" description="Helical" evidence="7">
    <location>
        <begin position="1387"/>
        <end position="1406"/>
    </location>
</feature>
<dbReference type="CDD" id="cd00054">
    <property type="entry name" value="EGF_CA"/>
    <property type="match status" value="1"/>
</dbReference>
<dbReference type="GO" id="GO:0004930">
    <property type="term" value="F:G protein-coupled receptor activity"/>
    <property type="evidence" value="ECO:0007669"/>
    <property type="project" value="InterPro"/>
</dbReference>
<keyword evidence="6" id="KW-0245">EGF-like domain</keyword>
<proteinExistence type="predicted"/>
<feature type="transmembrane region" description="Helical" evidence="7">
    <location>
        <begin position="1198"/>
        <end position="1224"/>
    </location>
</feature>
<dbReference type="Proteomes" id="UP000663828">
    <property type="component" value="Unassembled WGS sequence"/>
</dbReference>
<sequence>MSELNLFNTNQANNNGDYALYYNCIRIIVQLWAVDETSQITSYCMNEFTPNYHIQSNDVIYPHFTFIELSEKNITIEQLSDWSVPIDLIERYQYYLEQLSTSNNQMMDQEIIYECPSYRFGPMCQYELENLYSYPFLSSYIFLSYNTNRDTSNSLSCYIHIKCNRGPYPLCLDWTEVCDGKFDCLDGPFDEEHCTQIDNDYEIHKSTLKIDGFPDNLLGYPPIVYLEDVKCHESPLTSSCTKSRQKQLFEAMFSIKDNSTTDNCWSAFKCILPISISLGSICNSFCSNDNCLEIIEDECPSMFYIPIIPILFTNIYFAYEKLDSKMFNHGLFQHPYICYNDSRYDKYFTNESVLLFHSRKCFRYKTSNTNHIFDLKYLQLIYNTFKSYNQFSSSYQKTSIDLHIQSLQASIISDKDYLEVLCVPDDSLPWIRDEISLIHDGDYMYYSCLYDENKIQHKRPILFQYICDKYNELLPRIINQTDETDCDHWPCNTIYTRCDNFWHCLNGEDELNCDRFPLLQCSSNEHLCISIQTNEMICLSMKNINDKKIDCLGAYDEPLLCNKISRHNTNNYYSLKNGFGTCINFIDLCCDMKYLLDGKICLELTNISNNLQYQRKIQTFLCNSFSYENIRLKLFWLHPLTNDLSKKMSIAKTPTNKLIKVTNENRCHQGLHLRIWLNDSLSNLTCLCPVNYYGEQCQYQNQRISLIIKTIETSLDSRQIQFEIILLLIDDSYERIIHSYEQMSYLFVRNCQQQYHHYLFYSTRQNNQTKNYAIHIDIYEKNSFIYRGSLLYPIINSILPIYRLEFLINIPPNNFQIEYCSKHQCIHGKCVKYINTRSDFCQCYSGWSGKYCNIPLNINCNCSSDSKCVGIDFSSQSICICQAHKFGPRCFRTNRICEKKCQNHGQCIPNDPHRMILNTKYICICPEGFSGVHCEIKDYEVHLSFDKNLNFLQTIFIHFIETSLSFQPNRTTIFKTIYSTNNSIIIYWSHIYHLIFIEDFKKNYYLIATQTNDTIFKKVQSKDRCQHINELFNKTIVSLNVLQRMKYYYFPCENLSLNLSCFYDDIHLCFCYNYNQQQLTDCFLFNHTMKSNCLGQNECLNNGQCFQSGYNCKKKSTCLCRSCFYGRRCQFTTSGLGLSLDNILGYHIQPLNNLTNQLIIIKISIILNLIFNLAGFINGILTMITFKNKILREIGCGLYLLGSSITTLIIIILFALKFWILIFAQMSSISNRLFLKIQCISLDYLLRVFLHIDQWLNACVACERAITILQGIHFDKRKSKQIAKLVIVILIIFNICVFIHEPIHRHLIDEQNEDGNDKRIWCVVTYSTNLHIYNSIINTIQFFVPFMINFISALILITKKSRQQSNIETKRNFKEILHENYRQYKHLFISPVILVILALPRLIISYVSKCMKSSNDSWLFLCGYFISFIPAMLTFIIFVLPSKYYKKEFHKSINQYKTIVRQRLHISS</sequence>
<keyword evidence="2 7" id="KW-0812">Transmembrane</keyword>
<evidence type="ECO:0000259" key="8">
    <source>
        <dbReference type="PROSITE" id="PS50026"/>
    </source>
</evidence>
<gene>
    <name evidence="10" type="ORF">XAT740_LOCUS16942</name>
</gene>
<evidence type="ECO:0000259" key="9">
    <source>
        <dbReference type="PROSITE" id="PS50262"/>
    </source>
</evidence>
<keyword evidence="4 7" id="KW-0472">Membrane</keyword>
<accession>A0A814M150</accession>
<dbReference type="GO" id="GO:0016020">
    <property type="term" value="C:membrane"/>
    <property type="evidence" value="ECO:0007669"/>
    <property type="project" value="UniProtKB-SubCell"/>
</dbReference>
<feature type="disulfide bond" evidence="6">
    <location>
        <begin position="925"/>
        <end position="934"/>
    </location>
</feature>
<comment type="caution">
    <text evidence="6">Lacks conserved residue(s) required for the propagation of feature annotation.</text>
</comment>
<dbReference type="InterPro" id="IPR000742">
    <property type="entry name" value="EGF"/>
</dbReference>
<dbReference type="InterPro" id="IPR000276">
    <property type="entry name" value="GPCR_Rhodpsn"/>
</dbReference>
<dbReference type="PROSITE" id="PS01186">
    <property type="entry name" value="EGF_2"/>
    <property type="match status" value="2"/>
</dbReference>
<evidence type="ECO:0000256" key="2">
    <source>
        <dbReference type="ARBA" id="ARBA00022692"/>
    </source>
</evidence>